<feature type="compositionally biased region" description="Polar residues" evidence="6">
    <location>
        <begin position="481"/>
        <end position="491"/>
    </location>
</feature>
<dbReference type="FunFam" id="1.10.220.150:FF:000005">
    <property type="entry name" value="Arf-GAP domain and FG repeat-containing protein 1"/>
    <property type="match status" value="1"/>
</dbReference>
<feature type="domain" description="Arf-GAP" evidence="7">
    <location>
        <begin position="10"/>
        <end position="128"/>
    </location>
</feature>
<sequence length="590" mass="62838">MAVVRKKQDDKILKTLRELVSIGGNKECFDCGQKGPTYINMTIGSFVCTTCSGILRGITPPHRVKSISMATFTQEEIDFVRQNGNDACSRTWLGLWDPKRAIKQEHRDFMIDKYERKRYYLEPASPLKSLPTNGTTSTTTTAQSSSSTLASATNGNGSSTNINSSTSSNSSSKNGAENLVPLKTITLTPPTSLRLSRTSSNSSSGLTNGSHTGSSTNLKFQQQFTPDDSNFFSSDPPKILPPTPQKHSSNHHQRLNGTTVSGSNFERNQKNGLLTSTTNGINAANKFTPDTDFVADFSNANIIVNANPVTTSTTTLTTPVTANGLKNGTNHRRLSNGFGSENGNGLIPNGHRNGSGETENFADFEHNTIYNAAGLPISASSRSSSALSSATPSVDRYAALKDLDDQFREIKFESETNNNVISSSASTNGLSNGLMNGHHANDVHQVSTANPFKSANPFQQQPQQQQQQQQTLSWAIPGSTPPTATNGFYASPSSPYQNGFVHPATAAAANLLNGNGVNGFTNAFHQHHPSSNGSTGSVNNNNGYGHIQAGVATPYGVHHGGSVNHFGHFGNPFMAAGATTATSNSNNPFL</sequence>
<dbReference type="PANTHER" id="PTHR46134">
    <property type="entry name" value="DRONGO, ISOFORM F"/>
    <property type="match status" value="1"/>
</dbReference>
<evidence type="ECO:0000256" key="1">
    <source>
        <dbReference type="ARBA" id="ARBA00022723"/>
    </source>
</evidence>
<dbReference type="SMART" id="SM00105">
    <property type="entry name" value="ArfGap"/>
    <property type="match status" value="1"/>
</dbReference>
<proteinExistence type="predicted"/>
<protein>
    <submittedName>
        <fullName evidence="8">Putative gtpase-activating protein</fullName>
    </submittedName>
</protein>
<keyword evidence="1" id="KW-0479">Metal-binding</keyword>
<feature type="compositionally biased region" description="Low complexity" evidence="6">
    <location>
        <begin position="186"/>
        <end position="218"/>
    </location>
</feature>
<dbReference type="EMBL" id="GFDL01002205">
    <property type="protein sequence ID" value="JAV32840.1"/>
    <property type="molecule type" value="Transcribed_RNA"/>
</dbReference>
<evidence type="ECO:0000259" key="7">
    <source>
        <dbReference type="PROSITE" id="PS50115"/>
    </source>
</evidence>
<dbReference type="GO" id="GO:0005737">
    <property type="term" value="C:cytoplasm"/>
    <property type="evidence" value="ECO:0007669"/>
    <property type="project" value="TreeGrafter"/>
</dbReference>
<dbReference type="Gene3D" id="1.10.220.150">
    <property type="entry name" value="Arf GTPase activating protein"/>
    <property type="match status" value="1"/>
</dbReference>
<dbReference type="PROSITE" id="PS50115">
    <property type="entry name" value="ARFGAP"/>
    <property type="match status" value="1"/>
</dbReference>
<evidence type="ECO:0000256" key="5">
    <source>
        <dbReference type="PROSITE-ProRule" id="PRU00288"/>
    </source>
</evidence>
<evidence type="ECO:0000256" key="2">
    <source>
        <dbReference type="ARBA" id="ARBA00022737"/>
    </source>
</evidence>
<dbReference type="InterPro" id="IPR052248">
    <property type="entry name" value="Arf-GAP_FG-repeat_protein"/>
</dbReference>
<name>A0A1Q3FZ78_CULTA</name>
<dbReference type="GO" id="GO:0005096">
    <property type="term" value="F:GTPase activator activity"/>
    <property type="evidence" value="ECO:0007669"/>
    <property type="project" value="InterPro"/>
</dbReference>
<evidence type="ECO:0000256" key="3">
    <source>
        <dbReference type="ARBA" id="ARBA00022771"/>
    </source>
</evidence>
<keyword evidence="3 5" id="KW-0863">Zinc-finger</keyword>
<feature type="region of interest" description="Disordered" evidence="6">
    <location>
        <begin position="125"/>
        <end position="265"/>
    </location>
</feature>
<dbReference type="SUPFAM" id="SSF57863">
    <property type="entry name" value="ArfGap/RecO-like zinc finger"/>
    <property type="match status" value="1"/>
</dbReference>
<dbReference type="GO" id="GO:0016020">
    <property type="term" value="C:membrane"/>
    <property type="evidence" value="ECO:0007669"/>
    <property type="project" value="TreeGrafter"/>
</dbReference>
<dbReference type="AlphaFoldDB" id="A0A1Q3FZ78"/>
<evidence type="ECO:0000313" key="8">
    <source>
        <dbReference type="EMBL" id="JAV32840.1"/>
    </source>
</evidence>
<dbReference type="InterPro" id="IPR038508">
    <property type="entry name" value="ArfGAP_dom_sf"/>
</dbReference>
<reference evidence="8" key="1">
    <citation type="submission" date="2017-01" db="EMBL/GenBank/DDBJ databases">
        <title>A deep insight into the sialotranscriptome of adult male and female Cluex tarsalis mosquitoes.</title>
        <authorList>
            <person name="Ribeiro J.M."/>
            <person name="Moreira F."/>
            <person name="Bernard K.A."/>
            <person name="Calvo E."/>
        </authorList>
    </citation>
    <scope>NUCLEOTIDE SEQUENCE</scope>
    <source>
        <strain evidence="8">Kern County</strain>
        <tissue evidence="8">Salivary glands</tissue>
    </source>
</reference>
<feature type="compositionally biased region" description="Low complexity" evidence="6">
    <location>
        <begin position="135"/>
        <end position="176"/>
    </location>
</feature>
<feature type="region of interest" description="Disordered" evidence="6">
    <location>
        <begin position="450"/>
        <end position="491"/>
    </location>
</feature>
<feature type="compositionally biased region" description="Polar residues" evidence="6">
    <location>
        <begin position="255"/>
        <end position="265"/>
    </location>
</feature>
<dbReference type="InterPro" id="IPR037278">
    <property type="entry name" value="ARFGAP/RecO"/>
</dbReference>
<dbReference type="GO" id="GO:0008270">
    <property type="term" value="F:zinc ion binding"/>
    <property type="evidence" value="ECO:0007669"/>
    <property type="project" value="UniProtKB-KW"/>
</dbReference>
<accession>A0A1Q3FZ78</accession>
<dbReference type="Pfam" id="PF01412">
    <property type="entry name" value="ArfGap"/>
    <property type="match status" value="1"/>
</dbReference>
<keyword evidence="4" id="KW-0862">Zinc</keyword>
<dbReference type="CDD" id="cd08838">
    <property type="entry name" value="ArfGap_AGFG"/>
    <property type="match status" value="1"/>
</dbReference>
<feature type="compositionally biased region" description="Polar residues" evidence="6">
    <location>
        <begin position="219"/>
        <end position="233"/>
    </location>
</feature>
<organism evidence="8">
    <name type="scientific">Culex tarsalis</name>
    <name type="common">Encephalitis mosquito</name>
    <dbReference type="NCBI Taxonomy" id="7177"/>
    <lineage>
        <taxon>Eukaryota</taxon>
        <taxon>Metazoa</taxon>
        <taxon>Ecdysozoa</taxon>
        <taxon>Arthropoda</taxon>
        <taxon>Hexapoda</taxon>
        <taxon>Insecta</taxon>
        <taxon>Pterygota</taxon>
        <taxon>Neoptera</taxon>
        <taxon>Endopterygota</taxon>
        <taxon>Diptera</taxon>
        <taxon>Nematocera</taxon>
        <taxon>Culicoidea</taxon>
        <taxon>Culicidae</taxon>
        <taxon>Culicinae</taxon>
        <taxon>Culicini</taxon>
        <taxon>Culex</taxon>
        <taxon>Culex</taxon>
    </lineage>
</organism>
<keyword evidence="2" id="KW-0677">Repeat</keyword>
<dbReference type="PRINTS" id="PR00405">
    <property type="entry name" value="REVINTRACTNG"/>
</dbReference>
<dbReference type="InterPro" id="IPR001164">
    <property type="entry name" value="ArfGAP_dom"/>
</dbReference>
<dbReference type="PANTHER" id="PTHR46134:SF3">
    <property type="entry name" value="ARFGAP WITH FG REPEATS 1"/>
    <property type="match status" value="1"/>
</dbReference>
<evidence type="ECO:0000256" key="4">
    <source>
        <dbReference type="ARBA" id="ARBA00022833"/>
    </source>
</evidence>
<feature type="compositionally biased region" description="Low complexity" evidence="6">
    <location>
        <begin position="459"/>
        <end position="470"/>
    </location>
</feature>
<evidence type="ECO:0000256" key="6">
    <source>
        <dbReference type="SAM" id="MobiDB-lite"/>
    </source>
</evidence>